<dbReference type="EMBL" id="CAEZXZ010000168">
    <property type="protein sequence ID" value="CAB4711977.1"/>
    <property type="molecule type" value="Genomic_DNA"/>
</dbReference>
<dbReference type="AlphaFoldDB" id="A0A6J6QKV2"/>
<organism evidence="2">
    <name type="scientific">freshwater metagenome</name>
    <dbReference type="NCBI Taxonomy" id="449393"/>
    <lineage>
        <taxon>unclassified sequences</taxon>
        <taxon>metagenomes</taxon>
        <taxon>ecological metagenomes</taxon>
    </lineage>
</organism>
<protein>
    <submittedName>
        <fullName evidence="2">Unannotated protein</fullName>
    </submittedName>
</protein>
<reference evidence="2" key="1">
    <citation type="submission" date="2020-05" db="EMBL/GenBank/DDBJ databases">
        <authorList>
            <person name="Chiriac C."/>
            <person name="Salcher M."/>
            <person name="Ghai R."/>
            <person name="Kavagutti S V."/>
        </authorList>
    </citation>
    <scope>NUCLEOTIDE SEQUENCE</scope>
</reference>
<dbReference type="EMBL" id="CAEZWW010000005">
    <property type="protein sequence ID" value="CAB4661536.1"/>
    <property type="molecule type" value="Genomic_DNA"/>
</dbReference>
<gene>
    <name evidence="1" type="ORF">UFOPK2310_00084</name>
    <name evidence="2" type="ORF">UFOPK2625_01062</name>
</gene>
<proteinExistence type="predicted"/>
<sequence>MPSVEVSAPAISPACDRLVLGVGWVRPGAAGIGGTLNPSAWILGGCSYGCFEGNED</sequence>
<name>A0A6J6QKV2_9ZZZZ</name>
<evidence type="ECO:0000313" key="1">
    <source>
        <dbReference type="EMBL" id="CAB4661536.1"/>
    </source>
</evidence>
<accession>A0A6J6QKV2</accession>
<evidence type="ECO:0000313" key="2">
    <source>
        <dbReference type="EMBL" id="CAB4711977.1"/>
    </source>
</evidence>